<dbReference type="Gene3D" id="3.40.190.170">
    <property type="entry name" value="Bacterial extracellular solute-binding protein, family 7"/>
    <property type="match status" value="1"/>
</dbReference>
<keyword evidence="7" id="KW-1185">Reference proteome</keyword>
<dbReference type="PANTHER" id="PTHR33376">
    <property type="match status" value="1"/>
</dbReference>
<dbReference type="InterPro" id="IPR018389">
    <property type="entry name" value="DctP_fam"/>
</dbReference>
<reference evidence="6 7" key="1">
    <citation type="submission" date="2016-10" db="EMBL/GenBank/DDBJ databases">
        <authorList>
            <person name="de Groot N.N."/>
        </authorList>
    </citation>
    <scope>NUCLEOTIDE SEQUENCE [LARGE SCALE GENOMIC DNA]</scope>
    <source>
        <strain evidence="6 7">KH1P1</strain>
    </source>
</reference>
<dbReference type="AlphaFoldDB" id="A0A1I0G5N8"/>
<dbReference type="CDD" id="cd13603">
    <property type="entry name" value="PBP2_TRAP_Siap_TeaA_like"/>
    <property type="match status" value="1"/>
</dbReference>
<name>A0A1I0G5N8_9FIRM</name>
<comment type="similarity">
    <text evidence="2">Belongs to the bacterial solute-binding protein 7 family.</text>
</comment>
<dbReference type="PROSITE" id="PS51257">
    <property type="entry name" value="PROKAR_LIPOPROTEIN"/>
    <property type="match status" value="1"/>
</dbReference>
<dbReference type="Proteomes" id="UP000199820">
    <property type="component" value="Unassembled WGS sequence"/>
</dbReference>
<evidence type="ECO:0000256" key="3">
    <source>
        <dbReference type="ARBA" id="ARBA00022448"/>
    </source>
</evidence>
<evidence type="ECO:0000256" key="2">
    <source>
        <dbReference type="ARBA" id="ARBA00009023"/>
    </source>
</evidence>
<accession>A0A1I0G5N8</accession>
<comment type="subcellular location">
    <subcellularLocation>
        <location evidence="1">Cell envelope</location>
    </subcellularLocation>
</comment>
<dbReference type="STRING" id="1526.SAMN02910262_00172"/>
<dbReference type="InterPro" id="IPR038404">
    <property type="entry name" value="TRAP_DctP_sf"/>
</dbReference>
<dbReference type="EMBL" id="FOIL01000030">
    <property type="protein sequence ID" value="SET65962.1"/>
    <property type="molecule type" value="Genomic_DNA"/>
</dbReference>
<keyword evidence="4 5" id="KW-0732">Signal</keyword>
<dbReference type="NCBIfam" id="TIGR00787">
    <property type="entry name" value="dctP"/>
    <property type="match status" value="1"/>
</dbReference>
<evidence type="ECO:0000256" key="1">
    <source>
        <dbReference type="ARBA" id="ARBA00004196"/>
    </source>
</evidence>
<evidence type="ECO:0000313" key="6">
    <source>
        <dbReference type="EMBL" id="SET65962.1"/>
    </source>
</evidence>
<feature type="signal peptide" evidence="5">
    <location>
        <begin position="1"/>
        <end position="23"/>
    </location>
</feature>
<dbReference type="InterPro" id="IPR004682">
    <property type="entry name" value="TRAP_DctP"/>
</dbReference>
<evidence type="ECO:0000256" key="5">
    <source>
        <dbReference type="SAM" id="SignalP"/>
    </source>
</evidence>
<gene>
    <name evidence="6" type="ORF">SAMN04487771_103033</name>
</gene>
<evidence type="ECO:0000313" key="7">
    <source>
        <dbReference type="Proteomes" id="UP000199820"/>
    </source>
</evidence>
<keyword evidence="3" id="KW-0813">Transport</keyword>
<protein>
    <submittedName>
        <fullName evidence="6">Tripartite ATP-independent transporter solute receptor, DctP family</fullName>
    </submittedName>
</protein>
<organism evidence="6 7">
    <name type="scientific">[Clostridium] aminophilum</name>
    <dbReference type="NCBI Taxonomy" id="1526"/>
    <lineage>
        <taxon>Bacteria</taxon>
        <taxon>Bacillati</taxon>
        <taxon>Bacillota</taxon>
        <taxon>Clostridia</taxon>
        <taxon>Lachnospirales</taxon>
        <taxon>Lachnospiraceae</taxon>
    </lineage>
</organism>
<dbReference type="Pfam" id="PF03480">
    <property type="entry name" value="DctP"/>
    <property type="match status" value="1"/>
</dbReference>
<dbReference type="GO" id="GO:0055085">
    <property type="term" value="P:transmembrane transport"/>
    <property type="evidence" value="ECO:0007669"/>
    <property type="project" value="InterPro"/>
</dbReference>
<keyword evidence="6" id="KW-0675">Receptor</keyword>
<dbReference type="RefSeq" id="WP_074649804.1">
    <property type="nucleotide sequence ID" value="NZ_FOIL01000030.1"/>
</dbReference>
<dbReference type="NCBIfam" id="NF037995">
    <property type="entry name" value="TRAP_S1"/>
    <property type="match status" value="1"/>
</dbReference>
<dbReference type="PANTHER" id="PTHR33376:SF4">
    <property type="entry name" value="SIALIC ACID-BINDING PERIPLASMIC PROTEIN SIAP"/>
    <property type="match status" value="1"/>
</dbReference>
<feature type="chain" id="PRO_5039361755" evidence="5">
    <location>
        <begin position="24"/>
        <end position="375"/>
    </location>
</feature>
<proteinExistence type="inferred from homology"/>
<sequence length="375" mass="41064">MKLRSVHALIATGSLLFSLAACGSPQPSNQSSQQSAAVQTENASAEPSLDYRKYLSAEYPSIPADGPNISLTIAHAGAENSGQQVLMNALKHTLEEKSNGKISVTVYPNGQLGSDAEIITSCLKGDIDIAYQSGSTHSSQVPETQIFDTPFLFSGLSKDKVMSIITDSEFRDMYNAANEKAGLKCLMLRVWGSMNLTSNRPVSSLSDLQGLKIRTAQAESRMAVWSALGANPTPLAFSELYMALQNGTVDAQDNNLENAVVSGAAEVQKYLIPTQSMMPSLDVCMNKTKFDSMPAEYQKLLLRACKDLEKYDYDVTELDEKHFHDRLISEYHLTECSLTDETRAEMRKAAKPAIDTVKQAVHNDAMYDVLEKLIQ</sequence>
<evidence type="ECO:0000256" key="4">
    <source>
        <dbReference type="ARBA" id="ARBA00022729"/>
    </source>
</evidence>
<dbReference type="GO" id="GO:0030288">
    <property type="term" value="C:outer membrane-bounded periplasmic space"/>
    <property type="evidence" value="ECO:0007669"/>
    <property type="project" value="InterPro"/>
</dbReference>
<dbReference type="OrthoDB" id="9815946at2"/>